<evidence type="ECO:0000313" key="1">
    <source>
        <dbReference type="EMBL" id="GFY59724.1"/>
    </source>
</evidence>
<sequence>MVIASWGINYKHLISSSSSLSRKLPFQSIHSYELGNIFDKFGLVFFGWGQQCIMQNVRKLRPLVNELTFSRVSKTQAFEYKDNFKIRTVHKLQD</sequence>
<dbReference type="AlphaFoldDB" id="A0A8X6XUE9"/>
<proteinExistence type="predicted"/>
<keyword evidence="2" id="KW-1185">Reference proteome</keyword>
<organism evidence="1 2">
    <name type="scientific">Trichonephila inaurata madagascariensis</name>
    <dbReference type="NCBI Taxonomy" id="2747483"/>
    <lineage>
        <taxon>Eukaryota</taxon>
        <taxon>Metazoa</taxon>
        <taxon>Ecdysozoa</taxon>
        <taxon>Arthropoda</taxon>
        <taxon>Chelicerata</taxon>
        <taxon>Arachnida</taxon>
        <taxon>Araneae</taxon>
        <taxon>Araneomorphae</taxon>
        <taxon>Entelegynae</taxon>
        <taxon>Araneoidea</taxon>
        <taxon>Nephilidae</taxon>
        <taxon>Trichonephila</taxon>
        <taxon>Trichonephila inaurata</taxon>
    </lineage>
</organism>
<name>A0A8X6XUE9_9ARAC</name>
<evidence type="ECO:0000313" key="2">
    <source>
        <dbReference type="Proteomes" id="UP000886998"/>
    </source>
</evidence>
<protein>
    <submittedName>
        <fullName evidence="1">Uncharacterized protein</fullName>
    </submittedName>
</protein>
<dbReference type="Proteomes" id="UP000886998">
    <property type="component" value="Unassembled WGS sequence"/>
</dbReference>
<gene>
    <name evidence="1" type="ORF">TNIN_276831</name>
</gene>
<dbReference type="EMBL" id="BMAV01012757">
    <property type="protein sequence ID" value="GFY59724.1"/>
    <property type="molecule type" value="Genomic_DNA"/>
</dbReference>
<accession>A0A8X6XUE9</accession>
<comment type="caution">
    <text evidence="1">The sequence shown here is derived from an EMBL/GenBank/DDBJ whole genome shotgun (WGS) entry which is preliminary data.</text>
</comment>
<reference evidence="1" key="1">
    <citation type="submission" date="2020-08" db="EMBL/GenBank/DDBJ databases">
        <title>Multicomponent nature underlies the extraordinary mechanical properties of spider dragline silk.</title>
        <authorList>
            <person name="Kono N."/>
            <person name="Nakamura H."/>
            <person name="Mori M."/>
            <person name="Yoshida Y."/>
            <person name="Ohtoshi R."/>
            <person name="Malay A.D."/>
            <person name="Moran D.A.P."/>
            <person name="Tomita M."/>
            <person name="Numata K."/>
            <person name="Arakawa K."/>
        </authorList>
    </citation>
    <scope>NUCLEOTIDE SEQUENCE</scope>
</reference>